<dbReference type="KEGG" id="aot:AcetOri_orf00222p"/>
<dbReference type="EMBL" id="AP018516">
    <property type="protein sequence ID" value="BBC81849.1"/>
    <property type="molecule type" value="Genomic_DNA"/>
</dbReference>
<dbReference type="Proteomes" id="UP000270034">
    <property type="component" value="Plasmid pAOF1"/>
</dbReference>
<proteinExistence type="predicted"/>
<reference evidence="1 2" key="1">
    <citation type="submission" date="2018-02" db="EMBL/GenBank/DDBJ databases">
        <title>Acetobacter orientalis genome.</title>
        <authorList>
            <person name="Nakashima N."/>
            <person name="Tamura T."/>
        </authorList>
    </citation>
    <scope>NUCLEOTIDE SEQUENCE [LARGE SCALE GENOMIC DNA]</scope>
    <source>
        <strain evidence="1 2">FAN1</strain>
        <plasmid evidence="2">paof1 fan1 dna</plasmid>
    </source>
</reference>
<protein>
    <submittedName>
        <fullName evidence="1">Alpha-1,2-mannosidase</fullName>
    </submittedName>
</protein>
<geneLocation type="plasmid" evidence="2">
    <name>paof1 fan1 dna</name>
</geneLocation>
<accession>A0A2Z5ZN22</accession>
<gene>
    <name evidence="1" type="ORF">AcetOrient_orf00222p</name>
</gene>
<name>A0A2Z5ZN22_9PROT</name>
<keyword evidence="1" id="KW-0614">Plasmid</keyword>
<sequence>MATTEQNKNTSLLMHSKARFDYPFDLVGKLGCGVFCDSLKTTSGGKI</sequence>
<organism evidence="1 2">
    <name type="scientific">Acetobacter orientalis</name>
    <dbReference type="NCBI Taxonomy" id="146474"/>
    <lineage>
        <taxon>Bacteria</taxon>
        <taxon>Pseudomonadati</taxon>
        <taxon>Pseudomonadota</taxon>
        <taxon>Alphaproteobacteria</taxon>
        <taxon>Acetobacterales</taxon>
        <taxon>Acetobacteraceae</taxon>
        <taxon>Acetobacter</taxon>
    </lineage>
</organism>
<evidence type="ECO:0000313" key="1">
    <source>
        <dbReference type="EMBL" id="BBC81849.1"/>
    </source>
</evidence>
<dbReference type="AlphaFoldDB" id="A0A2Z5ZN22"/>
<evidence type="ECO:0000313" key="2">
    <source>
        <dbReference type="Proteomes" id="UP000270034"/>
    </source>
</evidence>